<gene>
    <name evidence="4" type="ORF">ZT3D7_G10674</name>
</gene>
<dbReference type="InterPro" id="IPR051164">
    <property type="entry name" value="NmrA-like_oxidored"/>
</dbReference>
<evidence type="ECO:0000256" key="1">
    <source>
        <dbReference type="ARBA" id="ARBA00006328"/>
    </source>
</evidence>
<comment type="similarity">
    <text evidence="1">Belongs to the NmrA-type oxidoreductase family.</text>
</comment>
<organism evidence="4 5">
    <name type="scientific">Zymoseptoria tritici (strain ST99CH_3D7)</name>
    <dbReference type="NCBI Taxonomy" id="1276538"/>
    <lineage>
        <taxon>Eukaryota</taxon>
        <taxon>Fungi</taxon>
        <taxon>Dikarya</taxon>
        <taxon>Ascomycota</taxon>
        <taxon>Pezizomycotina</taxon>
        <taxon>Dothideomycetes</taxon>
        <taxon>Dothideomycetidae</taxon>
        <taxon>Mycosphaerellales</taxon>
        <taxon>Mycosphaerellaceae</taxon>
        <taxon>Zymoseptoria</taxon>
    </lineage>
</organism>
<protein>
    <recommendedName>
        <fullName evidence="3">NmrA-like domain-containing protein</fullName>
    </recommendedName>
</protein>
<dbReference type="PANTHER" id="PTHR42748">
    <property type="entry name" value="NITROGEN METABOLITE REPRESSION PROTEIN NMRA FAMILY MEMBER"/>
    <property type="match status" value="1"/>
</dbReference>
<evidence type="ECO:0000313" key="4">
    <source>
        <dbReference type="EMBL" id="SMQ55519.1"/>
    </source>
</evidence>
<dbReference type="PANTHER" id="PTHR42748:SF31">
    <property type="entry name" value="NMRA-LIKE DOMAIN-CONTAINING PROTEIN-RELATED"/>
    <property type="match status" value="1"/>
</dbReference>
<dbReference type="Pfam" id="PF05368">
    <property type="entry name" value="NmrA"/>
    <property type="match status" value="1"/>
</dbReference>
<dbReference type="Proteomes" id="UP000215127">
    <property type="component" value="Chromosome 11"/>
</dbReference>
<accession>A0A1X7S7B5</accession>
<reference evidence="4 5" key="1">
    <citation type="submission" date="2016-06" db="EMBL/GenBank/DDBJ databases">
        <authorList>
            <person name="Kjaerup R.B."/>
            <person name="Dalgaard T.S."/>
            <person name="Juul-Madsen H.R."/>
        </authorList>
    </citation>
    <scope>NUCLEOTIDE SEQUENCE [LARGE SCALE GENOMIC DNA]</scope>
</reference>
<dbReference type="AlphaFoldDB" id="A0A1X7S7B5"/>
<dbReference type="EMBL" id="LT853702">
    <property type="protein sequence ID" value="SMQ55519.1"/>
    <property type="molecule type" value="Genomic_DNA"/>
</dbReference>
<keyword evidence="5" id="KW-1185">Reference proteome</keyword>
<keyword evidence="2" id="KW-0521">NADP</keyword>
<name>A0A1X7S7B5_ZYMT9</name>
<dbReference type="SUPFAM" id="SSF51735">
    <property type="entry name" value="NAD(P)-binding Rossmann-fold domains"/>
    <property type="match status" value="1"/>
</dbReference>
<feature type="domain" description="NmrA-like" evidence="3">
    <location>
        <begin position="3"/>
        <end position="246"/>
    </location>
</feature>
<dbReference type="InterPro" id="IPR008030">
    <property type="entry name" value="NmrA-like"/>
</dbReference>
<dbReference type="InterPro" id="IPR036291">
    <property type="entry name" value="NAD(P)-bd_dom_sf"/>
</dbReference>
<dbReference type="Gene3D" id="3.40.50.720">
    <property type="entry name" value="NAD(P)-binding Rossmann-like Domain"/>
    <property type="match status" value="1"/>
</dbReference>
<proteinExistence type="inferred from homology"/>
<evidence type="ECO:0000313" key="5">
    <source>
        <dbReference type="Proteomes" id="UP000215127"/>
    </source>
</evidence>
<evidence type="ECO:0000256" key="2">
    <source>
        <dbReference type="ARBA" id="ARBA00022857"/>
    </source>
</evidence>
<evidence type="ECO:0000259" key="3">
    <source>
        <dbReference type="Pfam" id="PF05368"/>
    </source>
</evidence>
<dbReference type="GO" id="GO:0005634">
    <property type="term" value="C:nucleus"/>
    <property type="evidence" value="ECO:0007669"/>
    <property type="project" value="TreeGrafter"/>
</dbReference>
<dbReference type="STRING" id="1276538.A0A1X7S7B5"/>
<sequence length="314" mass="34252">MAPTILVVGATGNTGKGVMATLPGLLQQHKNLSSHRILALTRSKDSPSAKKLAALDGVELAEQNWTEITADWLRKHEVVRVFIASHNEPSQFAEEGQFHVEALHAGVKYVVRISTTGANVQPNYPAYYPRTHWAIEQMLSQPEFNNMHWTSLQPNVFYSIALGPAAEYIKEHRKSGKSGKLSLMLDAKTPVGVIEASEIGVLAAHLLAQDDTSAYNQKRLVLNGPKDITGEEIVKMVESHTGSKVGDVEYRDVSFVHSWADGLTSGSKNVIRSISHAPETAWAGKCKAETTSPEVLELAPPRVTATESLAQMLQ</sequence>